<keyword evidence="2" id="KW-1185">Reference proteome</keyword>
<name>A0ABY9Q3Q6_9FIRM</name>
<evidence type="ECO:0000313" key="1">
    <source>
        <dbReference type="EMBL" id="WMT81222.1"/>
    </source>
</evidence>
<sequence length="197" mass="23568">MKKILSLGLFIIICCGFMVGCKSEMSEDDVINESKNIENVEMELYALTDKIDEKVESIHEAKNQLDSEKYYKELCELKKQFDECKKKQDKLNIDGVKEYYRNLYDKGNDDAGLQFEYAKDSQKSIKKYISLYTEIFTYFDDDVLTYDEYCHALDIQLITRRLDFYKSDDEDNKEEYKFQEELKKKYDLNYEEVELND</sequence>
<dbReference type="Proteomes" id="UP001235030">
    <property type="component" value="Chromosome"/>
</dbReference>
<dbReference type="PROSITE" id="PS51257">
    <property type="entry name" value="PROKAR_LIPOPROTEIN"/>
    <property type="match status" value="1"/>
</dbReference>
<dbReference type="RefSeq" id="WP_228103400.1">
    <property type="nucleotide sequence ID" value="NZ_CP101637.1"/>
</dbReference>
<evidence type="ECO:0000313" key="2">
    <source>
        <dbReference type="Proteomes" id="UP001235030"/>
    </source>
</evidence>
<protein>
    <recommendedName>
        <fullName evidence="3">Lipoprotein</fullName>
    </recommendedName>
</protein>
<dbReference type="EMBL" id="CP101637">
    <property type="protein sequence ID" value="WMT81222.1"/>
    <property type="molecule type" value="Genomic_DNA"/>
</dbReference>
<reference evidence="1 2" key="1">
    <citation type="submission" date="2022-07" db="EMBL/GenBank/DDBJ databases">
        <title>Genome sequence of Terrisporobacter mayombei DSM6539.</title>
        <authorList>
            <person name="Boeer T."/>
            <person name="Bengelsdorf F.R."/>
            <person name="Daniel R."/>
            <person name="Poehlein A."/>
        </authorList>
    </citation>
    <scope>NUCLEOTIDE SEQUENCE [LARGE SCALE GENOMIC DNA]</scope>
    <source>
        <strain evidence="1 2">DSM 6539</strain>
    </source>
</reference>
<proteinExistence type="predicted"/>
<gene>
    <name evidence="1" type="ORF">TEMA_15560</name>
</gene>
<accession>A0ABY9Q3Q6</accession>
<evidence type="ECO:0008006" key="3">
    <source>
        <dbReference type="Google" id="ProtNLM"/>
    </source>
</evidence>
<organism evidence="1 2">
    <name type="scientific">Terrisporobacter mayombei</name>
    <dbReference type="NCBI Taxonomy" id="1541"/>
    <lineage>
        <taxon>Bacteria</taxon>
        <taxon>Bacillati</taxon>
        <taxon>Bacillota</taxon>
        <taxon>Clostridia</taxon>
        <taxon>Peptostreptococcales</taxon>
        <taxon>Peptostreptococcaceae</taxon>
        <taxon>Terrisporobacter</taxon>
    </lineage>
</organism>